<comment type="caution">
    <text evidence="5">The sequence shown here is derived from an EMBL/GenBank/DDBJ whole genome shotgun (WGS) entry which is preliminary data.</text>
</comment>
<reference evidence="5 6" key="1">
    <citation type="submission" date="2019-03" db="EMBL/GenBank/DDBJ databases">
        <title>Genomic Encyclopedia of Type Strains, Phase IV (KMG-IV): sequencing the most valuable type-strain genomes for metagenomic binning, comparative biology and taxonomic classification.</title>
        <authorList>
            <person name="Goeker M."/>
        </authorList>
    </citation>
    <scope>NUCLEOTIDE SEQUENCE [LARGE SCALE GENOMIC DNA]</scope>
    <source>
        <strain evidence="5 6">DSM 24830</strain>
    </source>
</reference>
<evidence type="ECO:0000256" key="3">
    <source>
        <dbReference type="ARBA" id="ARBA00022840"/>
    </source>
</evidence>
<sequence length="230" mass="25530">MKVVSVSENTVVVLFEQKISQQVAAQVLKLKQLIDAELADYVIDIVPSYASIHLSFNLRKINHQGFVDKLETITDIVLNAAEDDTHDGQQKLIEIPVYYGEEVGLDLHEMTESTGLSIEQIIQMHHQKTYRVFALGFSPGFAFLGSVDQPIAVPRKETPRLSVPKGSLGIAGEQTAIYPFDSPGGWNIIGRTPMNLVDYNQHPPCEFEVGDSIKFNPISKQAYLDLGGEF</sequence>
<dbReference type="SMART" id="SM00796">
    <property type="entry name" value="AHS1"/>
    <property type="match status" value="1"/>
</dbReference>
<dbReference type="RefSeq" id="WP_131905716.1">
    <property type="nucleotide sequence ID" value="NZ_BAAAFU010000004.1"/>
</dbReference>
<keyword evidence="1" id="KW-0547">Nucleotide-binding</keyword>
<keyword evidence="3" id="KW-0067">ATP-binding</keyword>
<name>A0A4R1F492_9GAMM</name>
<keyword evidence="2" id="KW-0378">Hydrolase</keyword>
<dbReference type="EMBL" id="SMFQ01000003">
    <property type="protein sequence ID" value="TCJ87442.1"/>
    <property type="molecule type" value="Genomic_DNA"/>
</dbReference>
<dbReference type="GO" id="GO:0016787">
    <property type="term" value="F:hydrolase activity"/>
    <property type="evidence" value="ECO:0007669"/>
    <property type="project" value="UniProtKB-KW"/>
</dbReference>
<organism evidence="5 6">
    <name type="scientific">Cocleimonas flava</name>
    <dbReference type="NCBI Taxonomy" id="634765"/>
    <lineage>
        <taxon>Bacteria</taxon>
        <taxon>Pseudomonadati</taxon>
        <taxon>Pseudomonadota</taxon>
        <taxon>Gammaproteobacteria</taxon>
        <taxon>Thiotrichales</taxon>
        <taxon>Thiotrichaceae</taxon>
        <taxon>Cocleimonas</taxon>
    </lineage>
</organism>
<dbReference type="Gene3D" id="2.40.100.10">
    <property type="entry name" value="Cyclophilin-like"/>
    <property type="match status" value="1"/>
</dbReference>
<dbReference type="InterPro" id="IPR003833">
    <property type="entry name" value="CT_C_D"/>
</dbReference>
<dbReference type="PANTHER" id="PTHR34698:SF2">
    <property type="entry name" value="5-OXOPROLINASE SUBUNIT B"/>
    <property type="match status" value="1"/>
</dbReference>
<dbReference type="Gene3D" id="3.30.1360.40">
    <property type="match status" value="1"/>
</dbReference>
<evidence type="ECO:0000313" key="5">
    <source>
        <dbReference type="EMBL" id="TCJ87442.1"/>
    </source>
</evidence>
<dbReference type="SUPFAM" id="SSF160467">
    <property type="entry name" value="PH0987 N-terminal domain-like"/>
    <property type="match status" value="1"/>
</dbReference>
<gene>
    <name evidence="5" type="ORF">EV695_1952</name>
</gene>
<dbReference type="GO" id="GO:0005524">
    <property type="term" value="F:ATP binding"/>
    <property type="evidence" value="ECO:0007669"/>
    <property type="project" value="UniProtKB-KW"/>
</dbReference>
<dbReference type="NCBIfam" id="TIGR00370">
    <property type="entry name" value="5-oxoprolinase subunit PxpB"/>
    <property type="match status" value="1"/>
</dbReference>
<dbReference type="OrthoDB" id="9778567at2"/>
<evidence type="ECO:0000313" key="6">
    <source>
        <dbReference type="Proteomes" id="UP000294887"/>
    </source>
</evidence>
<dbReference type="PANTHER" id="PTHR34698">
    <property type="entry name" value="5-OXOPROLINASE SUBUNIT B"/>
    <property type="match status" value="1"/>
</dbReference>
<protein>
    <submittedName>
        <fullName evidence="5">KipI family sensor histidine kinase inhibitor</fullName>
    </submittedName>
</protein>
<dbReference type="SUPFAM" id="SSF50891">
    <property type="entry name" value="Cyclophilin-like"/>
    <property type="match status" value="1"/>
</dbReference>
<dbReference type="Pfam" id="PF02682">
    <property type="entry name" value="CT_C_D"/>
    <property type="match status" value="1"/>
</dbReference>
<dbReference type="InterPro" id="IPR029000">
    <property type="entry name" value="Cyclophilin-like_dom_sf"/>
</dbReference>
<keyword evidence="6" id="KW-1185">Reference proteome</keyword>
<feature type="domain" description="Carboxyltransferase" evidence="4">
    <location>
        <begin position="1"/>
        <end position="207"/>
    </location>
</feature>
<dbReference type="AlphaFoldDB" id="A0A4R1F492"/>
<dbReference type="InterPro" id="IPR010016">
    <property type="entry name" value="PxpB"/>
</dbReference>
<proteinExistence type="predicted"/>
<evidence type="ECO:0000256" key="1">
    <source>
        <dbReference type="ARBA" id="ARBA00022741"/>
    </source>
</evidence>
<accession>A0A4R1F492</accession>
<evidence type="ECO:0000259" key="4">
    <source>
        <dbReference type="SMART" id="SM00796"/>
    </source>
</evidence>
<evidence type="ECO:0000256" key="2">
    <source>
        <dbReference type="ARBA" id="ARBA00022801"/>
    </source>
</evidence>
<dbReference type="Proteomes" id="UP000294887">
    <property type="component" value="Unassembled WGS sequence"/>
</dbReference>